<keyword evidence="7" id="KW-1185">Reference proteome</keyword>
<proteinExistence type="inferred from homology"/>
<comment type="similarity">
    <text evidence="2">Belongs to the bacterial solute-binding protein 2 family.</text>
</comment>
<dbReference type="Proteomes" id="UP000723714">
    <property type="component" value="Unassembled WGS sequence"/>
</dbReference>
<keyword evidence="3 4" id="KW-0732">Signal</keyword>
<evidence type="ECO:0000256" key="4">
    <source>
        <dbReference type="SAM" id="SignalP"/>
    </source>
</evidence>
<protein>
    <submittedName>
        <fullName evidence="6">Substrate-binding domain-containing protein</fullName>
    </submittedName>
</protein>
<gene>
    <name evidence="6" type="ORF">HGO97_003865</name>
</gene>
<dbReference type="EMBL" id="JABACJ020000002">
    <property type="protein sequence ID" value="MBU3874949.1"/>
    <property type="molecule type" value="Genomic_DNA"/>
</dbReference>
<feature type="signal peptide" evidence="4">
    <location>
        <begin position="1"/>
        <end position="19"/>
    </location>
</feature>
<feature type="domain" description="Periplasmic binding protein" evidence="5">
    <location>
        <begin position="51"/>
        <end position="337"/>
    </location>
</feature>
<evidence type="ECO:0000256" key="1">
    <source>
        <dbReference type="ARBA" id="ARBA00004196"/>
    </source>
</evidence>
<evidence type="ECO:0000313" key="7">
    <source>
        <dbReference type="Proteomes" id="UP000723714"/>
    </source>
</evidence>
<sequence>MKKKLLSILIAGVMVFSLAACSGGEKKTTEDKTQKEETTEKTEKKDGDFKVGISMKTLDGAYFTALSTHITDFCEDKGWSVTTLNADSDTLKEAENMDTFITQGYDLIFMDPYDPEGAVAAINKAHDAGIPVICCDNSCGESANNVTTVFSDNLQNGREVGLWVGANCFDKDELISAVLIAGQKGVYAGQERRTGVICGVIETRSGCTEDEAWDAAEKMEAELISNGSAKNDDANFEIRGVGWGDWNANGGLAAAEDLIVANPNINFLFGENDAMVMGAMTAVENAGLTDKVVLAAAADGQKEAYELIKKGTSYKATGENNPKVVAETAVGIAEDILVNGADPEGYEKYTKTPANCINPDNVDEFYSPDALF</sequence>
<evidence type="ECO:0000313" key="6">
    <source>
        <dbReference type="EMBL" id="MBU3874949.1"/>
    </source>
</evidence>
<comment type="caution">
    <text evidence="6">The sequence shown here is derived from an EMBL/GenBank/DDBJ whole genome shotgun (WGS) entry which is preliminary data.</text>
</comment>
<organism evidence="6 7">
    <name type="scientific">Faecalicatena faecalis</name>
    <dbReference type="NCBI Taxonomy" id="2726362"/>
    <lineage>
        <taxon>Bacteria</taxon>
        <taxon>Bacillati</taxon>
        <taxon>Bacillota</taxon>
        <taxon>Clostridia</taxon>
        <taxon>Lachnospirales</taxon>
        <taxon>Lachnospiraceae</taxon>
        <taxon>Faecalicatena</taxon>
    </lineage>
</organism>
<dbReference type="RefSeq" id="WP_216239628.1">
    <property type="nucleotide sequence ID" value="NZ_JABACJ020000002.1"/>
</dbReference>
<accession>A0ABS6D0A1</accession>
<evidence type="ECO:0000256" key="2">
    <source>
        <dbReference type="ARBA" id="ARBA00007639"/>
    </source>
</evidence>
<dbReference type="PANTHER" id="PTHR46847">
    <property type="entry name" value="D-ALLOSE-BINDING PERIPLASMIC PROTEIN-RELATED"/>
    <property type="match status" value="1"/>
</dbReference>
<evidence type="ECO:0000259" key="5">
    <source>
        <dbReference type="Pfam" id="PF13407"/>
    </source>
</evidence>
<comment type="subcellular location">
    <subcellularLocation>
        <location evidence="1">Cell envelope</location>
    </subcellularLocation>
</comment>
<dbReference type="Pfam" id="PF13407">
    <property type="entry name" value="Peripla_BP_4"/>
    <property type="match status" value="1"/>
</dbReference>
<dbReference type="InterPro" id="IPR025997">
    <property type="entry name" value="SBP_2_dom"/>
</dbReference>
<name>A0ABS6D0A1_9FIRM</name>
<evidence type="ECO:0000256" key="3">
    <source>
        <dbReference type="ARBA" id="ARBA00022729"/>
    </source>
</evidence>
<feature type="chain" id="PRO_5047016224" evidence="4">
    <location>
        <begin position="20"/>
        <end position="372"/>
    </location>
</feature>
<dbReference type="PROSITE" id="PS51257">
    <property type="entry name" value="PROKAR_LIPOPROTEIN"/>
    <property type="match status" value="1"/>
</dbReference>
<reference evidence="6 7" key="1">
    <citation type="submission" date="2021-06" db="EMBL/GenBank/DDBJ databases">
        <title>Faecalicatena sp. nov. isolated from porcine feces.</title>
        <authorList>
            <person name="Oh B.S."/>
            <person name="Lee J.H."/>
        </authorList>
    </citation>
    <scope>NUCLEOTIDE SEQUENCE [LARGE SCALE GENOMIC DNA]</scope>
    <source>
        <strain evidence="6 7">AGMB00832</strain>
    </source>
</reference>
<dbReference type="PANTHER" id="PTHR46847:SF1">
    <property type="entry name" value="D-ALLOSE-BINDING PERIPLASMIC PROTEIN-RELATED"/>
    <property type="match status" value="1"/>
</dbReference>